<dbReference type="GO" id="GO:0004674">
    <property type="term" value="F:protein serine/threonine kinase activity"/>
    <property type="evidence" value="ECO:0007669"/>
    <property type="project" value="UniProtKB-EC"/>
</dbReference>
<dbReference type="EMBL" id="SPHZ02000011">
    <property type="protein sequence ID" value="KAF0890878.1"/>
    <property type="molecule type" value="Genomic_DNA"/>
</dbReference>
<keyword evidence="3" id="KW-0675">Receptor</keyword>
<name>A0A6G1BS13_9ORYZ</name>
<dbReference type="SUPFAM" id="SSF51110">
    <property type="entry name" value="alpha-D-mannose-specific plant lectins"/>
    <property type="match status" value="1"/>
</dbReference>
<dbReference type="InterPro" id="IPR036426">
    <property type="entry name" value="Bulb-type_lectin_dom_sf"/>
</dbReference>
<accession>A0A6G1BS13</accession>
<evidence type="ECO:0000256" key="3">
    <source>
        <dbReference type="ARBA" id="ARBA00023170"/>
    </source>
</evidence>
<dbReference type="PANTHER" id="PTHR32444">
    <property type="entry name" value="BULB-TYPE LECTIN DOMAIN-CONTAINING PROTEIN"/>
    <property type="match status" value="1"/>
</dbReference>
<dbReference type="OrthoDB" id="690164at2759"/>
<dbReference type="InterPro" id="IPR001480">
    <property type="entry name" value="Bulb-type_lectin_dom"/>
</dbReference>
<dbReference type="GO" id="GO:0016020">
    <property type="term" value="C:membrane"/>
    <property type="evidence" value="ECO:0007669"/>
    <property type="project" value="UniProtKB-SubCell"/>
</dbReference>
<evidence type="ECO:0000256" key="2">
    <source>
        <dbReference type="ARBA" id="ARBA00012513"/>
    </source>
</evidence>
<comment type="catalytic activity">
    <reaction evidence="4">
        <text>L-threonyl-[protein] + ATP = O-phospho-L-threonyl-[protein] + ADP + H(+)</text>
        <dbReference type="Rhea" id="RHEA:46608"/>
        <dbReference type="Rhea" id="RHEA-COMP:11060"/>
        <dbReference type="Rhea" id="RHEA-COMP:11605"/>
        <dbReference type="ChEBI" id="CHEBI:15378"/>
        <dbReference type="ChEBI" id="CHEBI:30013"/>
        <dbReference type="ChEBI" id="CHEBI:30616"/>
        <dbReference type="ChEBI" id="CHEBI:61977"/>
        <dbReference type="ChEBI" id="CHEBI:456216"/>
        <dbReference type="EC" id="2.7.11.1"/>
    </reaction>
</comment>
<reference evidence="7 8" key="1">
    <citation type="submission" date="2019-11" db="EMBL/GenBank/DDBJ databases">
        <title>Whole genome sequence of Oryza granulata.</title>
        <authorList>
            <person name="Li W."/>
        </authorList>
    </citation>
    <scope>NUCLEOTIDE SEQUENCE [LARGE SCALE GENOMIC DNA]</scope>
    <source>
        <strain evidence="8">cv. Menghai</strain>
        <tissue evidence="7">Leaf</tissue>
    </source>
</reference>
<protein>
    <recommendedName>
        <fullName evidence="2">non-specific serine/threonine protein kinase</fullName>
        <ecNumber evidence="2">2.7.11.1</ecNumber>
    </recommendedName>
</protein>
<evidence type="ECO:0000259" key="6">
    <source>
        <dbReference type="Pfam" id="PF01453"/>
    </source>
</evidence>
<dbReference type="Proteomes" id="UP000479710">
    <property type="component" value="Unassembled WGS sequence"/>
</dbReference>
<evidence type="ECO:0000313" key="7">
    <source>
        <dbReference type="EMBL" id="KAF0890878.1"/>
    </source>
</evidence>
<dbReference type="GO" id="GO:0051707">
    <property type="term" value="P:response to other organism"/>
    <property type="evidence" value="ECO:0007669"/>
    <property type="project" value="UniProtKB-ARBA"/>
</dbReference>
<evidence type="ECO:0000256" key="1">
    <source>
        <dbReference type="ARBA" id="ARBA00004479"/>
    </source>
</evidence>
<comment type="caution">
    <text evidence="7">The sequence shown here is derived from an EMBL/GenBank/DDBJ whole genome shotgun (WGS) entry which is preliminary data.</text>
</comment>
<evidence type="ECO:0000313" key="8">
    <source>
        <dbReference type="Proteomes" id="UP000479710"/>
    </source>
</evidence>
<dbReference type="Gene3D" id="2.90.10.10">
    <property type="entry name" value="Bulb-type lectin domain"/>
    <property type="match status" value="1"/>
</dbReference>
<evidence type="ECO:0000256" key="5">
    <source>
        <dbReference type="ARBA" id="ARBA00048679"/>
    </source>
</evidence>
<comment type="catalytic activity">
    <reaction evidence="5">
        <text>L-seryl-[protein] + ATP = O-phospho-L-seryl-[protein] + ADP + H(+)</text>
        <dbReference type="Rhea" id="RHEA:17989"/>
        <dbReference type="Rhea" id="RHEA-COMP:9863"/>
        <dbReference type="Rhea" id="RHEA-COMP:11604"/>
        <dbReference type="ChEBI" id="CHEBI:15378"/>
        <dbReference type="ChEBI" id="CHEBI:29999"/>
        <dbReference type="ChEBI" id="CHEBI:30616"/>
        <dbReference type="ChEBI" id="CHEBI:83421"/>
        <dbReference type="ChEBI" id="CHEBI:456216"/>
        <dbReference type="EC" id="2.7.11.1"/>
    </reaction>
</comment>
<organism evidence="7 8">
    <name type="scientific">Oryza meyeriana var. granulata</name>
    <dbReference type="NCBI Taxonomy" id="110450"/>
    <lineage>
        <taxon>Eukaryota</taxon>
        <taxon>Viridiplantae</taxon>
        <taxon>Streptophyta</taxon>
        <taxon>Embryophyta</taxon>
        <taxon>Tracheophyta</taxon>
        <taxon>Spermatophyta</taxon>
        <taxon>Magnoliopsida</taxon>
        <taxon>Liliopsida</taxon>
        <taxon>Poales</taxon>
        <taxon>Poaceae</taxon>
        <taxon>BOP clade</taxon>
        <taxon>Oryzoideae</taxon>
        <taxon>Oryzeae</taxon>
        <taxon>Oryzinae</taxon>
        <taxon>Oryza</taxon>
        <taxon>Oryza meyeriana</taxon>
    </lineage>
</organism>
<comment type="subcellular location">
    <subcellularLocation>
        <location evidence="1">Membrane</location>
        <topology evidence="1">Single-pass type I membrane protein</topology>
    </subcellularLocation>
</comment>
<feature type="domain" description="Bulb-type lectin" evidence="6">
    <location>
        <begin position="12"/>
        <end position="70"/>
    </location>
</feature>
<dbReference type="EC" id="2.7.11.1" evidence="2"/>
<keyword evidence="8" id="KW-1185">Reference proteome</keyword>
<evidence type="ECO:0000256" key="4">
    <source>
        <dbReference type="ARBA" id="ARBA00047899"/>
    </source>
</evidence>
<proteinExistence type="predicted"/>
<dbReference type="PANTHER" id="PTHR32444:SF145">
    <property type="entry name" value="OS04G0226600 PROTEIN"/>
    <property type="match status" value="1"/>
</dbReference>
<dbReference type="AlphaFoldDB" id="A0A6G1BS13"/>
<dbReference type="Pfam" id="PF01453">
    <property type="entry name" value="B_lectin"/>
    <property type="match status" value="1"/>
</dbReference>
<sequence length="131" mass="15009">MDHSEEQGHPRRRRQRATAVLLNTGNFVLRLPNGTVVWQSNDDPTDTILPGFKLWTNYKKHAAAPVVAWKGPRDPSTGEFSLSGDPGRWWPTDRHLARDKPVVAQRGVERRDGHRPRYLGAYGRMEMQGIW</sequence>
<gene>
    <name evidence="7" type="ORF">E2562_004351</name>
</gene>